<comment type="subcellular location">
    <subcellularLocation>
        <location evidence="1">Membrane</location>
        <topology evidence="1">Multi-pass membrane protein</topology>
    </subcellularLocation>
</comment>
<keyword evidence="14" id="KW-1185">Reference proteome</keyword>
<accession>A0A2S2QDY0</accession>
<dbReference type="GO" id="GO:0102965">
    <property type="term" value="F:alcohol-forming long-chain fatty acyl-CoA reductase activity"/>
    <property type="evidence" value="ECO:0007669"/>
    <property type="project" value="UniProtKB-EC"/>
</dbReference>
<evidence type="ECO:0000256" key="4">
    <source>
        <dbReference type="ARBA" id="ARBA00022692"/>
    </source>
</evidence>
<gene>
    <name evidence="15 16" type="primary">LOC112693214</name>
    <name evidence="13" type="ORF">g.95525</name>
</gene>
<dbReference type="GeneID" id="112693214"/>
<dbReference type="PANTHER" id="PTHR11011">
    <property type="entry name" value="MALE STERILITY PROTEIN 2-RELATED"/>
    <property type="match status" value="1"/>
</dbReference>
<dbReference type="RefSeq" id="XP_025423971.1">
    <property type="nucleotide sequence ID" value="XM_025568186.1"/>
</dbReference>
<dbReference type="Gene3D" id="3.40.50.720">
    <property type="entry name" value="NAD(P)-binding Rossmann-like Domain"/>
    <property type="match status" value="1"/>
</dbReference>
<keyword evidence="5 10" id="KW-0521">NADP</keyword>
<protein>
    <recommendedName>
        <fullName evidence="10">Fatty acyl-CoA reductase</fullName>
        <ecNumber evidence="10">1.2.1.84</ecNumber>
    </recommendedName>
</protein>
<keyword evidence="10" id="KW-0560">Oxidoreductase</keyword>
<dbReference type="SUPFAM" id="SSF51735">
    <property type="entry name" value="NAD(P)-binding Rossmann-fold domains"/>
    <property type="match status" value="1"/>
</dbReference>
<dbReference type="CDD" id="cd09071">
    <property type="entry name" value="FAR_C"/>
    <property type="match status" value="1"/>
</dbReference>
<keyword evidence="7 10" id="KW-0443">Lipid metabolism</keyword>
<dbReference type="PANTHER" id="PTHR11011:SF12">
    <property type="entry name" value="FATTY ACYL-COA REDUCTASE"/>
    <property type="match status" value="1"/>
</dbReference>
<dbReference type="GO" id="GO:0005777">
    <property type="term" value="C:peroxisome"/>
    <property type="evidence" value="ECO:0007669"/>
    <property type="project" value="TreeGrafter"/>
</dbReference>
<comment type="function">
    <text evidence="10">Catalyzes the reduction of fatty acyl-CoA to fatty alcohols.</text>
</comment>
<evidence type="ECO:0000256" key="7">
    <source>
        <dbReference type="ARBA" id="ARBA00023098"/>
    </source>
</evidence>
<evidence type="ECO:0000313" key="13">
    <source>
        <dbReference type="EMBL" id="MBY75720.1"/>
    </source>
</evidence>
<dbReference type="InterPro" id="IPR013120">
    <property type="entry name" value="FAR_NAD-bd"/>
</dbReference>
<keyword evidence="3 10" id="KW-0444">Lipid biosynthesis</keyword>
<evidence type="ECO:0000256" key="8">
    <source>
        <dbReference type="ARBA" id="ARBA00023136"/>
    </source>
</evidence>
<organism evidence="13">
    <name type="scientific">Sipha flava</name>
    <name type="common">yellow sugarcane aphid</name>
    <dbReference type="NCBI Taxonomy" id="143950"/>
    <lineage>
        <taxon>Eukaryota</taxon>
        <taxon>Metazoa</taxon>
        <taxon>Ecdysozoa</taxon>
        <taxon>Arthropoda</taxon>
        <taxon>Hexapoda</taxon>
        <taxon>Insecta</taxon>
        <taxon>Pterygota</taxon>
        <taxon>Neoptera</taxon>
        <taxon>Paraneoptera</taxon>
        <taxon>Hemiptera</taxon>
        <taxon>Sternorrhyncha</taxon>
        <taxon>Aphidomorpha</taxon>
        <taxon>Aphidoidea</taxon>
        <taxon>Aphididae</taxon>
        <taxon>Sipha</taxon>
    </lineage>
</organism>
<dbReference type="Pfam" id="PF03015">
    <property type="entry name" value="Sterile"/>
    <property type="match status" value="1"/>
</dbReference>
<evidence type="ECO:0000313" key="14">
    <source>
        <dbReference type="Proteomes" id="UP000694846"/>
    </source>
</evidence>
<comment type="similarity">
    <text evidence="2 10">Belongs to the fatty acyl-CoA reductase family.</text>
</comment>
<dbReference type="RefSeq" id="XP_025423970.1">
    <property type="nucleotide sequence ID" value="XM_025568185.1"/>
</dbReference>
<reference evidence="15 16" key="2">
    <citation type="submission" date="2025-04" db="UniProtKB">
        <authorList>
            <consortium name="RefSeq"/>
        </authorList>
    </citation>
    <scope>IDENTIFICATION</scope>
    <source>
        <tissue evidence="15 16">Whole body</tissue>
    </source>
</reference>
<comment type="catalytic activity">
    <reaction evidence="9 10">
        <text>a long-chain fatty acyl-CoA + 2 NADPH + 2 H(+) = a long-chain primary fatty alcohol + 2 NADP(+) + CoA</text>
        <dbReference type="Rhea" id="RHEA:52716"/>
        <dbReference type="ChEBI" id="CHEBI:15378"/>
        <dbReference type="ChEBI" id="CHEBI:57287"/>
        <dbReference type="ChEBI" id="CHEBI:57783"/>
        <dbReference type="ChEBI" id="CHEBI:58349"/>
        <dbReference type="ChEBI" id="CHEBI:77396"/>
        <dbReference type="ChEBI" id="CHEBI:83139"/>
        <dbReference type="EC" id="1.2.1.84"/>
    </reaction>
</comment>
<keyword evidence="4 10" id="KW-0812">Transmembrane</keyword>
<keyword evidence="8 10" id="KW-0472">Membrane</keyword>
<dbReference type="CDD" id="cd05236">
    <property type="entry name" value="FAR-N_SDR_e"/>
    <property type="match status" value="1"/>
</dbReference>
<dbReference type="InterPro" id="IPR036291">
    <property type="entry name" value="NAD(P)-bd_dom_sf"/>
</dbReference>
<evidence type="ECO:0000256" key="5">
    <source>
        <dbReference type="ARBA" id="ARBA00022857"/>
    </source>
</evidence>
<dbReference type="Pfam" id="PF07993">
    <property type="entry name" value="NAD_binding_4"/>
    <property type="match status" value="1"/>
</dbReference>
<dbReference type="Proteomes" id="UP000694846">
    <property type="component" value="Unplaced"/>
</dbReference>
<name>A0A2S2QDY0_9HEMI</name>
<evidence type="ECO:0000256" key="1">
    <source>
        <dbReference type="ARBA" id="ARBA00004141"/>
    </source>
</evidence>
<evidence type="ECO:0000256" key="2">
    <source>
        <dbReference type="ARBA" id="ARBA00005928"/>
    </source>
</evidence>
<evidence type="ECO:0000259" key="12">
    <source>
        <dbReference type="Pfam" id="PF07993"/>
    </source>
</evidence>
<dbReference type="GO" id="GO:0080019">
    <property type="term" value="F:alcohol-forming very long-chain fatty acyl-CoA reductase activity"/>
    <property type="evidence" value="ECO:0007669"/>
    <property type="project" value="InterPro"/>
</dbReference>
<proteinExistence type="inferred from homology"/>
<evidence type="ECO:0000313" key="16">
    <source>
        <dbReference type="RefSeq" id="XP_025423971.1"/>
    </source>
</evidence>
<feature type="domain" description="Fatty acyl-CoA reductase C-terminal" evidence="11">
    <location>
        <begin position="360"/>
        <end position="452"/>
    </location>
</feature>
<feature type="domain" description="Thioester reductase (TE)" evidence="12">
    <location>
        <begin position="17"/>
        <end position="287"/>
    </location>
</feature>
<evidence type="ECO:0000256" key="9">
    <source>
        <dbReference type="ARBA" id="ARBA00052530"/>
    </source>
</evidence>
<feature type="transmembrane region" description="Helical" evidence="10">
    <location>
        <begin position="466"/>
        <end position="487"/>
    </location>
</feature>
<feature type="transmembrane region" description="Helical" evidence="10">
    <location>
        <begin position="360"/>
        <end position="376"/>
    </location>
</feature>
<evidence type="ECO:0000259" key="11">
    <source>
        <dbReference type="Pfam" id="PF03015"/>
    </source>
</evidence>
<dbReference type="AlphaFoldDB" id="A0A2S2QDY0"/>
<keyword evidence="6 10" id="KW-1133">Transmembrane helix</keyword>
<dbReference type="EMBL" id="GGMS01006517">
    <property type="protein sequence ID" value="MBY75720.1"/>
    <property type="molecule type" value="Transcribed_RNA"/>
</dbReference>
<sequence length="497" mass="56448">MAKSEIAEFFHGRSVFVTGCTGLMGKVLVWKLLNSCPEIKNIFVLIRSKRGKSALLRYQEIIKAPLFDSIRKTNESLLSKLQVVCGDVGADELGISPDMKEKMIAEVSIVFHGAATLNLDASLSEAINLNTTGTLRMLEFCSAMKNLEAFIHFSTAFCHVDLETLNEEVHKSTFDAHNIMKLQSWLNETSIKKVTAHLINPHPNTYTFSKRLAEDVVSEFYPKLPVVIARPSIVTPALKEPLPGWVDNLNGPIGILAAGGKGVLRSILCNPKYNAEAVPVDFAINAVIAIAWKTATTKQNTSGIPVYNLTQHNLNPITWHTVMTKGREGTMENPFELMLWYPTGGITSNRFLHTYKVICYHWIPAYLIDGIMLLLGQKRFMLRVQQKISDGLRVLQYFTMRKWDFPNDRLLALRESMNDVDRREFNMDFEKMDMNDYFRKCILGARQYCLREDPATIPKARKTLKVLYVLDLVVIYLKYALVAWFLYKVYQVVSTAF</sequence>
<dbReference type="OrthoDB" id="429813at2759"/>
<evidence type="ECO:0000256" key="6">
    <source>
        <dbReference type="ARBA" id="ARBA00022989"/>
    </source>
</evidence>
<evidence type="ECO:0000256" key="10">
    <source>
        <dbReference type="RuleBase" id="RU363097"/>
    </source>
</evidence>
<reference evidence="13" key="1">
    <citation type="submission" date="2018-04" db="EMBL/GenBank/DDBJ databases">
        <title>Transcriptome assembly of Sipha flava.</title>
        <authorList>
            <person name="Scully E.D."/>
            <person name="Geib S.M."/>
            <person name="Palmer N.A."/>
            <person name="Koch K."/>
            <person name="Bradshaw J."/>
            <person name="Heng-Moss T."/>
            <person name="Sarath G."/>
        </authorList>
    </citation>
    <scope>NUCLEOTIDE SEQUENCE</scope>
</reference>
<dbReference type="GO" id="GO:0016020">
    <property type="term" value="C:membrane"/>
    <property type="evidence" value="ECO:0007669"/>
    <property type="project" value="UniProtKB-SubCell"/>
</dbReference>
<dbReference type="FunFam" id="3.40.50.720:FF:000143">
    <property type="entry name" value="Fatty acyl-CoA reductase"/>
    <property type="match status" value="1"/>
</dbReference>
<dbReference type="GO" id="GO:0035336">
    <property type="term" value="P:long-chain fatty-acyl-CoA metabolic process"/>
    <property type="evidence" value="ECO:0007669"/>
    <property type="project" value="TreeGrafter"/>
</dbReference>
<evidence type="ECO:0000256" key="3">
    <source>
        <dbReference type="ARBA" id="ARBA00022516"/>
    </source>
</evidence>
<evidence type="ECO:0000313" key="15">
    <source>
        <dbReference type="RefSeq" id="XP_025423970.1"/>
    </source>
</evidence>
<dbReference type="EC" id="1.2.1.84" evidence="10"/>
<dbReference type="InterPro" id="IPR033640">
    <property type="entry name" value="FAR_C"/>
</dbReference>
<dbReference type="InterPro" id="IPR026055">
    <property type="entry name" value="FAR"/>
</dbReference>